<dbReference type="NCBIfam" id="TIGR01541">
    <property type="entry name" value="tape_meas_lam_C"/>
    <property type="match status" value="1"/>
</dbReference>
<comment type="caution">
    <text evidence="5">The sequence shown here is derived from an EMBL/GenBank/DDBJ whole genome shotgun (WGS) entry which is preliminary data.</text>
</comment>
<proteinExistence type="predicted"/>
<keyword evidence="2" id="KW-0472">Membrane</keyword>
<evidence type="ECO:0008006" key="7">
    <source>
        <dbReference type="Google" id="ProtNLM"/>
    </source>
</evidence>
<protein>
    <recommendedName>
        <fullName evidence="7">Phage tail tape measure protein</fullName>
    </recommendedName>
</protein>
<dbReference type="InterPro" id="IPR009628">
    <property type="entry name" value="Phage_tape_measure_N"/>
</dbReference>
<organism evidence="5 6">
    <name type="scientific">Comamonas brasiliensis</name>
    <dbReference type="NCBI Taxonomy" id="1812482"/>
    <lineage>
        <taxon>Bacteria</taxon>
        <taxon>Pseudomonadati</taxon>
        <taxon>Pseudomonadota</taxon>
        <taxon>Betaproteobacteria</taxon>
        <taxon>Burkholderiales</taxon>
        <taxon>Comamonadaceae</taxon>
        <taxon>Comamonas</taxon>
    </lineage>
</organism>
<feature type="coiled-coil region" evidence="1">
    <location>
        <begin position="715"/>
        <end position="753"/>
    </location>
</feature>
<feature type="domain" description="Bacteriophage tail tape measure C-terminal" evidence="4">
    <location>
        <begin position="756"/>
        <end position="829"/>
    </location>
</feature>
<evidence type="ECO:0000259" key="4">
    <source>
        <dbReference type="Pfam" id="PF09718"/>
    </source>
</evidence>
<gene>
    <name evidence="5" type="ORF">DJFAAGMI_01863</name>
</gene>
<keyword evidence="2" id="KW-1133">Transmembrane helix</keyword>
<reference evidence="5 6" key="1">
    <citation type="submission" date="2020-03" db="EMBL/GenBank/DDBJ databases">
        <title>The role of nitrogen metabolism on polyethylene biodegradation.</title>
        <authorList>
            <person name="Peixoto J."/>
            <person name="Vizzotto C.S."/>
            <person name="Ramos A."/>
            <person name="Alves G."/>
            <person name="Steindorff A."/>
            <person name="Kruger R."/>
        </authorList>
    </citation>
    <scope>NUCLEOTIDE SEQUENCE [LARGE SCALE GENOMIC DNA]</scope>
    <source>
        <strain evidence="5 6">PE63</strain>
    </source>
</reference>
<dbReference type="Pfam" id="PF06791">
    <property type="entry name" value="TMP_2"/>
    <property type="match status" value="1"/>
</dbReference>
<dbReference type="InterPro" id="IPR006431">
    <property type="entry name" value="Phage_tape_meas_C"/>
</dbReference>
<evidence type="ECO:0000259" key="3">
    <source>
        <dbReference type="Pfam" id="PF06791"/>
    </source>
</evidence>
<evidence type="ECO:0000313" key="5">
    <source>
        <dbReference type="EMBL" id="MBS3019124.1"/>
    </source>
</evidence>
<dbReference type="Pfam" id="PF09718">
    <property type="entry name" value="Tape_meas_lam_C"/>
    <property type="match status" value="1"/>
</dbReference>
<dbReference type="RefSeq" id="WP_211456925.1">
    <property type="nucleotide sequence ID" value="NZ_JAANES010000002.1"/>
</dbReference>
<evidence type="ECO:0000256" key="2">
    <source>
        <dbReference type="SAM" id="Phobius"/>
    </source>
</evidence>
<feature type="transmembrane region" description="Helical" evidence="2">
    <location>
        <begin position="186"/>
        <end position="209"/>
    </location>
</feature>
<sequence>MSDTDRRKVQIEASMDATGVREGGADAVAAAREMAAGVEAAGQKAAQGLKPLETQSQQSAAAMSRAEKNMVGSIQRATVALQSGGKAGSDYYDMLAKQRGISGDVLKPYIDQMRQAEAAQKALKQSGGISEGQRNAALRGVPAQLQDVVVSLAGGQNAMTVFLQQGSQLLTTFGTAAEMIKGLGGYILGLVNPLTVLGTAAGLLAVAFYQGSQEAREYSKALILSGNAAGTTAGQLALMAESLGSKKGLTQSGAAEALTQIAATGNVATETISKAAEAALRFDQVGVPIKNTVKDFEELGKSPVEASLKLTEQHRYLTAEIFSQIKALQDQGREAEAAKLAQEAYADSIIGRTTQLQEHVGLLEQAWKGLAKGAKAAWDAMAGIGRGTTVEEQLQRQVQVVATLQQKHDDYVARYGSGRNNSEALLGAAQARMIELQGEVNEATTKAMAEGHAQQVQKAGIKAIEAVSKANERALTKQEQKVKALEDYANNIAKIRAANPNDALLDPKLIAKTKASIEEQFKEKGGGRGGSTAPAARRLDLSEIQNAAREEVRIIDGKQKDLDRLRQSGLIDDQGYYSQKRSLIEESSKVEETALQEQIARLQQEKVKGSDALAVKKQIADTESKLAAKRLETGEKLKALSFEETLATDRQRMAMESLAESHKRAMEQMREQQQRTISSAWMGSKDRQRAESIWGIKDSYLSEERSLRDRRMFTANLSKEQQAQIDQRLADLKAEKEERIRIAEATYAELDQLQTKWELGAGFAMQNYVDQAANVAQQSADAFANAFRGMEDALVKFVTTGKLSFTDLANNIVADITRIIIKQQLSNALGVAGSSGSSGSGLMGLLGQGLGLLTGASSVGNAGWGDYSAEGLAAAFGVETNALGGVYDSHSLSAYRNQIHDTPQFFAFAKGAGVFGEAGPEAIMPLTRAPDGNLGVRALSSASSGPTNINVTVQMPQGGSRETAVQFGLTVGRQIAIAQSRNG</sequence>
<dbReference type="EMBL" id="JAANES010000002">
    <property type="protein sequence ID" value="MBS3019124.1"/>
    <property type="molecule type" value="Genomic_DNA"/>
</dbReference>
<evidence type="ECO:0000313" key="6">
    <source>
        <dbReference type="Proteomes" id="UP001647436"/>
    </source>
</evidence>
<name>A0ABS5LRJ6_9BURK</name>
<dbReference type="Proteomes" id="UP001647436">
    <property type="component" value="Unassembled WGS sequence"/>
</dbReference>
<accession>A0ABS5LRJ6</accession>
<feature type="domain" description="Bacteriophage tail tape measure N-terminal" evidence="3">
    <location>
        <begin position="126"/>
        <end position="326"/>
    </location>
</feature>
<keyword evidence="6" id="KW-1185">Reference proteome</keyword>
<keyword evidence="1" id="KW-0175">Coiled coil</keyword>
<keyword evidence="2" id="KW-0812">Transmembrane</keyword>
<evidence type="ECO:0000256" key="1">
    <source>
        <dbReference type="SAM" id="Coils"/>
    </source>
</evidence>